<reference evidence="2" key="1">
    <citation type="journal article" date="2002" name="Science">
        <title>The draft genome of Ciona intestinalis: insights into chordate and vertebrate origins.</title>
        <authorList>
            <person name="Dehal P."/>
            <person name="Satou Y."/>
            <person name="Campbell R.K."/>
            <person name="Chapman J."/>
            <person name="Degnan B."/>
            <person name="De Tomaso A."/>
            <person name="Davidson B."/>
            <person name="Di Gregorio A."/>
            <person name="Gelpke M."/>
            <person name="Goodstein D.M."/>
            <person name="Harafuji N."/>
            <person name="Hastings K.E."/>
            <person name="Ho I."/>
            <person name="Hotta K."/>
            <person name="Huang W."/>
            <person name="Kawashima T."/>
            <person name="Lemaire P."/>
            <person name="Martinez D."/>
            <person name="Meinertzhagen I.A."/>
            <person name="Necula S."/>
            <person name="Nonaka M."/>
            <person name="Putnam N."/>
            <person name="Rash S."/>
            <person name="Saiga H."/>
            <person name="Satake M."/>
            <person name="Terry A."/>
            <person name="Yamada L."/>
            <person name="Wang H.G."/>
            <person name="Awazu S."/>
            <person name="Azumi K."/>
            <person name="Boore J."/>
            <person name="Branno M."/>
            <person name="Chin-Bow S."/>
            <person name="DeSantis R."/>
            <person name="Doyle S."/>
            <person name="Francino P."/>
            <person name="Keys D.N."/>
            <person name="Haga S."/>
            <person name="Hayashi H."/>
            <person name="Hino K."/>
            <person name="Imai K.S."/>
            <person name="Inaba K."/>
            <person name="Kano S."/>
            <person name="Kobayashi K."/>
            <person name="Kobayashi M."/>
            <person name="Lee B.I."/>
            <person name="Makabe K.W."/>
            <person name="Manohar C."/>
            <person name="Matassi G."/>
            <person name="Medina M."/>
            <person name="Mochizuki Y."/>
            <person name="Mount S."/>
            <person name="Morishita T."/>
            <person name="Miura S."/>
            <person name="Nakayama A."/>
            <person name="Nishizaka S."/>
            <person name="Nomoto H."/>
            <person name="Ohta F."/>
            <person name="Oishi K."/>
            <person name="Rigoutsos I."/>
            <person name="Sano M."/>
            <person name="Sasaki A."/>
            <person name="Sasakura Y."/>
            <person name="Shoguchi E."/>
            <person name="Shin-i T."/>
            <person name="Spagnuolo A."/>
            <person name="Stainier D."/>
            <person name="Suzuki M.M."/>
            <person name="Tassy O."/>
            <person name="Takatori N."/>
            <person name="Tokuoka M."/>
            <person name="Yagi K."/>
            <person name="Yoshizaki F."/>
            <person name="Wada S."/>
            <person name="Zhang C."/>
            <person name="Hyatt P.D."/>
            <person name="Larimer F."/>
            <person name="Detter C."/>
            <person name="Doggett N."/>
            <person name="Glavina T."/>
            <person name="Hawkins T."/>
            <person name="Richardson P."/>
            <person name="Lucas S."/>
            <person name="Kohara Y."/>
            <person name="Levine M."/>
            <person name="Satoh N."/>
            <person name="Rokhsar D.S."/>
        </authorList>
    </citation>
    <scope>NUCLEOTIDE SEQUENCE [LARGE SCALE GENOMIC DNA]</scope>
</reference>
<evidence type="ECO:0000313" key="2">
    <source>
        <dbReference type="Proteomes" id="UP000008144"/>
    </source>
</evidence>
<reference evidence="1" key="2">
    <citation type="journal article" date="2008" name="Genome Biol.">
        <title>Improved genome assembly and evidence-based global gene model set for the chordate Ciona intestinalis: new insight into intron and operon populations.</title>
        <authorList>
            <person name="Satou Y."/>
            <person name="Mineta K."/>
            <person name="Ogasawara M."/>
            <person name="Sasakura Y."/>
            <person name="Shoguchi E."/>
            <person name="Ueno K."/>
            <person name="Yamada L."/>
            <person name="Matsumoto J."/>
            <person name="Wasserscheid J."/>
            <person name="Dewar K."/>
            <person name="Wiley G.B."/>
            <person name="Macmil S.L."/>
            <person name="Roe B.A."/>
            <person name="Zeller R.W."/>
            <person name="Hastings K.E."/>
            <person name="Lemaire P."/>
            <person name="Lindquist E."/>
            <person name="Endo T."/>
            <person name="Hotta K."/>
            <person name="Inaba K."/>
        </authorList>
    </citation>
    <scope>NUCLEOTIDE SEQUENCE [LARGE SCALE GENOMIC DNA]</scope>
    <source>
        <strain evidence="1">wild type</strain>
    </source>
</reference>
<dbReference type="AlphaFoldDB" id="F6Z0G2"/>
<reference evidence="1" key="4">
    <citation type="submission" date="2025-09" db="UniProtKB">
        <authorList>
            <consortium name="Ensembl"/>
        </authorList>
    </citation>
    <scope>IDENTIFICATION</scope>
</reference>
<dbReference type="EMBL" id="EAAA01001506">
    <property type="status" value="NOT_ANNOTATED_CDS"/>
    <property type="molecule type" value="Genomic_DNA"/>
</dbReference>
<organism evidence="1 2">
    <name type="scientific">Ciona intestinalis</name>
    <name type="common">Transparent sea squirt</name>
    <name type="synonym">Ascidia intestinalis</name>
    <dbReference type="NCBI Taxonomy" id="7719"/>
    <lineage>
        <taxon>Eukaryota</taxon>
        <taxon>Metazoa</taxon>
        <taxon>Chordata</taxon>
        <taxon>Tunicata</taxon>
        <taxon>Ascidiacea</taxon>
        <taxon>Phlebobranchia</taxon>
        <taxon>Cionidae</taxon>
        <taxon>Ciona</taxon>
    </lineage>
</organism>
<evidence type="ECO:0000313" key="1">
    <source>
        <dbReference type="Ensembl" id="ENSCINP00000027847.2"/>
    </source>
</evidence>
<dbReference type="Proteomes" id="UP000008144">
    <property type="component" value="Chromosome 2"/>
</dbReference>
<dbReference type="InParanoid" id="F6Z0G2"/>
<accession>F6Z0G2</accession>
<name>F6Z0G2_CIOIN</name>
<sequence length="79" mass="9553">FSNLFKPIYNRLLQLNVTDRFRPKGVRFKESQFYSGQLLIQTCLREQLQRYCFCHAVSSIVRHQFLHVQFKTERGKDEN</sequence>
<dbReference type="Ensembl" id="ENSCINT00000028093.2">
    <property type="protein sequence ID" value="ENSCINP00000027847.2"/>
    <property type="gene ID" value="ENSCING00000015877.2"/>
</dbReference>
<protein>
    <submittedName>
        <fullName evidence="1">Uncharacterized protein</fullName>
    </submittedName>
</protein>
<keyword evidence="2" id="KW-1185">Reference proteome</keyword>
<reference evidence="1" key="3">
    <citation type="submission" date="2025-08" db="UniProtKB">
        <authorList>
            <consortium name="Ensembl"/>
        </authorList>
    </citation>
    <scope>IDENTIFICATION</scope>
</reference>
<proteinExistence type="predicted"/>
<dbReference type="HOGENOM" id="CLU_2612107_0_0_1"/>